<dbReference type="PROSITE" id="PS51007">
    <property type="entry name" value="CYTC"/>
    <property type="match status" value="2"/>
</dbReference>
<name>A0A7W7ZCC2_9BACT</name>
<evidence type="ECO:0000256" key="5">
    <source>
        <dbReference type="SAM" id="Coils"/>
    </source>
</evidence>
<dbReference type="InterPro" id="IPR009056">
    <property type="entry name" value="Cyt_c-like_dom"/>
</dbReference>
<feature type="domain" description="Cytochrome c" evidence="6">
    <location>
        <begin position="47"/>
        <end position="143"/>
    </location>
</feature>
<evidence type="ECO:0000313" key="8">
    <source>
        <dbReference type="Proteomes" id="UP000540989"/>
    </source>
</evidence>
<reference evidence="7 8" key="1">
    <citation type="submission" date="2020-08" db="EMBL/GenBank/DDBJ databases">
        <title>Genomic Encyclopedia of Type Strains, Phase IV (KMG-V): Genome sequencing to study the core and pangenomes of soil and plant-associated prokaryotes.</title>
        <authorList>
            <person name="Whitman W."/>
        </authorList>
    </citation>
    <scope>NUCLEOTIDE SEQUENCE [LARGE SCALE GENOMIC DNA]</scope>
    <source>
        <strain evidence="7 8">M8UP14</strain>
    </source>
</reference>
<evidence type="ECO:0000256" key="3">
    <source>
        <dbReference type="ARBA" id="ARBA00023004"/>
    </source>
</evidence>
<dbReference type="InterPro" id="IPR036909">
    <property type="entry name" value="Cyt_c-like_dom_sf"/>
</dbReference>
<dbReference type="InterPro" id="IPR022655">
    <property type="entry name" value="DUF1553"/>
</dbReference>
<feature type="domain" description="Cytochrome c" evidence="6">
    <location>
        <begin position="163"/>
        <end position="259"/>
    </location>
</feature>
<keyword evidence="8" id="KW-1185">Reference proteome</keyword>
<keyword evidence="5" id="KW-0175">Coiled coil</keyword>
<keyword evidence="1 4" id="KW-0349">Heme</keyword>
<dbReference type="GO" id="GO:0020037">
    <property type="term" value="F:heme binding"/>
    <property type="evidence" value="ECO:0007669"/>
    <property type="project" value="InterPro"/>
</dbReference>
<dbReference type="GO" id="GO:0009055">
    <property type="term" value="F:electron transfer activity"/>
    <property type="evidence" value="ECO:0007669"/>
    <property type="project" value="InterPro"/>
</dbReference>
<dbReference type="InterPro" id="IPR011444">
    <property type="entry name" value="DUF1549"/>
</dbReference>
<proteinExistence type="predicted"/>
<comment type="caution">
    <text evidence="7">The sequence shown here is derived from an EMBL/GenBank/DDBJ whole genome shotgun (WGS) entry which is preliminary data.</text>
</comment>
<dbReference type="Proteomes" id="UP000540989">
    <property type="component" value="Unassembled WGS sequence"/>
</dbReference>
<dbReference type="Pfam" id="PF07635">
    <property type="entry name" value="PSCyt1"/>
    <property type="match status" value="2"/>
</dbReference>
<dbReference type="Gene3D" id="1.10.760.10">
    <property type="entry name" value="Cytochrome c-like domain"/>
    <property type="match status" value="1"/>
</dbReference>
<gene>
    <name evidence="7" type="ORF">HDF16_001669</name>
</gene>
<dbReference type="AlphaFoldDB" id="A0A7W7ZCC2"/>
<accession>A0A7W7ZCC2</accession>
<dbReference type="Pfam" id="PF07587">
    <property type="entry name" value="PSD1"/>
    <property type="match status" value="1"/>
</dbReference>
<dbReference type="RefSeq" id="WP_184215407.1">
    <property type="nucleotide sequence ID" value="NZ_JACHIP010000002.1"/>
</dbReference>
<dbReference type="PANTHER" id="PTHR35889:SF3">
    <property type="entry name" value="F-BOX DOMAIN-CONTAINING PROTEIN"/>
    <property type="match status" value="1"/>
</dbReference>
<dbReference type="Pfam" id="PF07583">
    <property type="entry name" value="PSCyt2"/>
    <property type="match status" value="1"/>
</dbReference>
<evidence type="ECO:0000259" key="6">
    <source>
        <dbReference type="PROSITE" id="PS51007"/>
    </source>
</evidence>
<evidence type="ECO:0000256" key="2">
    <source>
        <dbReference type="ARBA" id="ARBA00022723"/>
    </source>
</evidence>
<keyword evidence="2 4" id="KW-0479">Metal-binding</keyword>
<evidence type="ECO:0000256" key="4">
    <source>
        <dbReference type="PROSITE-ProRule" id="PRU00433"/>
    </source>
</evidence>
<protein>
    <submittedName>
        <fullName evidence="7">Mono/diheme cytochrome c family protein</fullName>
    </submittedName>
</protein>
<sequence>MRSQWIPNPIIAACTLATFGLGAGVILSVHGQEKAAVPARTAAAATPSEEDNTQFFTQKVRPIFAQSCYTCHTTEMAGGLRLDSHEAVLKGGDSGPAIIPGDPEKSTLIAAVRQTGDLKMPPKGEKLTASEVADLAEWVKRGGVWDSAEPTKPVVALLTVAQAKGSPGDDYFENKVRPIFAAQCNSCHVDREAGGLSLATREGLLKGGDTGPGIVVGDPDKSLLLIAVHQSGELKMPKKAPKMSEADIATLSDWVKMGAPWPKSTAPIRVAGKQITDDMRKWWSFVPLKDYPVPAIKDPALKSWAKSDIDHFVLAKLEEKGLKPAPMADKRTLIRRATLDLTGLPPTPEEIADFEKDGSPDAFAKVVDRLLASSAYGERWGRHWLDVARYGDDDIRGLDPRGRGYMPFDGAWVYRDWVIKAVNDDVTYDKFVKMQLAGDLMSKKPTAEDLKATGFLGGAPWIWDQAEPIQGRADERNERIDAVTRGMLGLTVACARCHDHKYDPILAKDYYALGGIFASSTYKEYNFVPDSEVDFWRGKFKHANDLDEATFKYMKETSSQVAEAYAAQATDYMVAAWQVSGKPKKKVEDAADGAKLDPEMLDRWVKFLAKKPTYYPYLIDWQMMVAQGGTEDQAKALAESFQQRIIDLELENAKVEEENDKIKAKAGVPTEREKDVKPSDFDTYDQFCPGCTLELKVLSPEKANLYEDMFLRQLGTGVFEERGLPGLFVFRGWDLVRRLGPAQQAYFAQLQKEMGHGGRTTAVGEQYPFAHGTADKPKAVDIALDLRGNPHAHGDIVPRGFVTVLGPSDKKPYTEGSGRLQLAEDIIASPLASRVIVNRVWKWHFGTGIVNSADNFGKVGDPPSDPELLDYLAIKFRKDGMSLKKLQRTIMLSAVYQQSSKETPDEHVKDPLNRLYSHFSVQRLDAEQLRDSMLFVAGDLDKKGAGGPATELGLDNDRRTVYAKVSRFRIDSFLQAFDFPNPTFTAEQRFSTNVPVQRLYFMNNAWVYAQAGKLAERVYDKGDDSARITEAYRLLYGRAPTPAELQAGLDFLMNTPEKPGYLVAQEPMTAWKQYSRVLFSSNEFEFLN</sequence>
<keyword evidence="3 4" id="KW-0408">Iron</keyword>
<organism evidence="7 8">
    <name type="scientific">Granulicella aggregans</name>
    <dbReference type="NCBI Taxonomy" id="474949"/>
    <lineage>
        <taxon>Bacteria</taxon>
        <taxon>Pseudomonadati</taxon>
        <taxon>Acidobacteriota</taxon>
        <taxon>Terriglobia</taxon>
        <taxon>Terriglobales</taxon>
        <taxon>Acidobacteriaceae</taxon>
        <taxon>Granulicella</taxon>
    </lineage>
</organism>
<dbReference type="SUPFAM" id="SSF46626">
    <property type="entry name" value="Cytochrome c"/>
    <property type="match status" value="2"/>
</dbReference>
<evidence type="ECO:0000313" key="7">
    <source>
        <dbReference type="EMBL" id="MBB5056984.1"/>
    </source>
</evidence>
<feature type="coiled-coil region" evidence="5">
    <location>
        <begin position="631"/>
        <end position="665"/>
    </location>
</feature>
<dbReference type="PANTHER" id="PTHR35889">
    <property type="entry name" value="CYCLOINULO-OLIGOSACCHARIDE FRUCTANOTRANSFERASE-RELATED"/>
    <property type="match status" value="1"/>
</dbReference>
<dbReference type="InterPro" id="IPR011429">
    <property type="entry name" value="Cyt_c_Planctomycete-type"/>
</dbReference>
<evidence type="ECO:0000256" key="1">
    <source>
        <dbReference type="ARBA" id="ARBA00022617"/>
    </source>
</evidence>
<dbReference type="EMBL" id="JACHIP010000002">
    <property type="protein sequence ID" value="MBB5056984.1"/>
    <property type="molecule type" value="Genomic_DNA"/>
</dbReference>
<dbReference type="GO" id="GO:0046872">
    <property type="term" value="F:metal ion binding"/>
    <property type="evidence" value="ECO:0007669"/>
    <property type="project" value="UniProtKB-KW"/>
</dbReference>